<feature type="region of interest" description="Disordered" evidence="1">
    <location>
        <begin position="1"/>
        <end position="62"/>
    </location>
</feature>
<keyword evidence="5" id="KW-1185">Reference proteome</keyword>
<reference evidence="3" key="4">
    <citation type="submission" date="2023-01" db="EMBL/GenBank/DDBJ databases">
        <title>Draft genome sequence of Methylobacterium oxalidis strain NBRC 107715.</title>
        <authorList>
            <person name="Sun Q."/>
            <person name="Mori K."/>
        </authorList>
    </citation>
    <scope>NUCLEOTIDE SEQUENCE</scope>
    <source>
        <strain evidence="3">NBRC 107715</strain>
    </source>
</reference>
<dbReference type="Proteomes" id="UP001156856">
    <property type="component" value="Unassembled WGS sequence"/>
</dbReference>
<reference evidence="3" key="1">
    <citation type="journal article" date="2014" name="Int. J. Syst. Evol. Microbiol.">
        <title>Complete genome of a new Firmicutes species belonging to the dominant human colonic microbiota ('Ruminococcus bicirculans') reveals two chromosomes and a selective capacity to utilize plant glucans.</title>
        <authorList>
            <consortium name="NISC Comparative Sequencing Program"/>
            <person name="Wegmann U."/>
            <person name="Louis P."/>
            <person name="Goesmann A."/>
            <person name="Henrissat B."/>
            <person name="Duncan S.H."/>
            <person name="Flint H.J."/>
        </authorList>
    </citation>
    <scope>NUCLEOTIDE SEQUENCE</scope>
    <source>
        <strain evidence="3">NBRC 107715</strain>
    </source>
</reference>
<protein>
    <submittedName>
        <fullName evidence="2">Uncharacterized protein</fullName>
    </submittedName>
</protein>
<comment type="caution">
    <text evidence="2">The sequence shown here is derived from an EMBL/GenBank/DDBJ whole genome shotgun (WGS) entry which is preliminary data.</text>
</comment>
<reference evidence="2 4" key="3">
    <citation type="submission" date="2019-07" db="EMBL/GenBank/DDBJ databases">
        <title>Whole genome shotgun sequence of Methylobacterium oxalidis NBRC 107715.</title>
        <authorList>
            <person name="Hosoyama A."/>
            <person name="Uohara A."/>
            <person name="Ohji S."/>
            <person name="Ichikawa N."/>
        </authorList>
    </citation>
    <scope>NUCLEOTIDE SEQUENCE [LARGE SCALE GENOMIC DNA]</scope>
    <source>
        <strain evidence="2 4">NBRC 107715</strain>
    </source>
</reference>
<dbReference type="Proteomes" id="UP000321960">
    <property type="component" value="Unassembled WGS sequence"/>
</dbReference>
<evidence type="ECO:0000313" key="2">
    <source>
        <dbReference type="EMBL" id="GEP06849.1"/>
    </source>
</evidence>
<evidence type="ECO:0000313" key="3">
    <source>
        <dbReference type="EMBL" id="GLS67567.1"/>
    </source>
</evidence>
<evidence type="ECO:0000256" key="1">
    <source>
        <dbReference type="SAM" id="MobiDB-lite"/>
    </source>
</evidence>
<dbReference type="EMBL" id="BSPK01000114">
    <property type="protein sequence ID" value="GLS67567.1"/>
    <property type="molecule type" value="Genomic_DNA"/>
</dbReference>
<reference evidence="5" key="2">
    <citation type="journal article" date="2019" name="Int. J. Syst. Evol. Microbiol.">
        <title>The Global Catalogue of Microorganisms (GCM) 10K type strain sequencing project: providing services to taxonomists for standard genome sequencing and annotation.</title>
        <authorList>
            <consortium name="The Broad Institute Genomics Platform"/>
            <consortium name="The Broad Institute Genome Sequencing Center for Infectious Disease"/>
            <person name="Wu L."/>
            <person name="Ma J."/>
        </authorList>
    </citation>
    <scope>NUCLEOTIDE SEQUENCE [LARGE SCALE GENOMIC DNA]</scope>
    <source>
        <strain evidence="5">NBRC 107715</strain>
    </source>
</reference>
<name>A0A512JAD3_9HYPH</name>
<accession>A0A512JAD3</accession>
<evidence type="ECO:0000313" key="4">
    <source>
        <dbReference type="Proteomes" id="UP000321960"/>
    </source>
</evidence>
<gene>
    <name evidence="3" type="ORF">GCM10007888_59510</name>
    <name evidence="2" type="ORF">MOX02_48870</name>
</gene>
<dbReference type="AlphaFoldDB" id="A0A512JAD3"/>
<dbReference type="EMBL" id="BJZU01000126">
    <property type="protein sequence ID" value="GEP06849.1"/>
    <property type="molecule type" value="Genomic_DNA"/>
</dbReference>
<organism evidence="2 4">
    <name type="scientific">Methylobacterium oxalidis</name>
    <dbReference type="NCBI Taxonomy" id="944322"/>
    <lineage>
        <taxon>Bacteria</taxon>
        <taxon>Pseudomonadati</taxon>
        <taxon>Pseudomonadota</taxon>
        <taxon>Alphaproteobacteria</taxon>
        <taxon>Hyphomicrobiales</taxon>
        <taxon>Methylobacteriaceae</taxon>
        <taxon>Methylobacterium</taxon>
    </lineage>
</organism>
<sequence length="192" mass="19706">MTPRSYAPDQGPAGNIPAGIDPARNPSPGAGRESPGTSSPRIPAAHQRRGDAPVAAPSGQGDPMTDARHLLLLAAHCRHAAAALLLRAYQIDRACPFPPSVEAADLAATSMHLEEAAQELTRTAVDARAADTALLAEVRAHLAAGGDVVLVAATLPAGIVVGEPEDAATAPIAEPVRSPLRRAWDALIQWAA</sequence>
<evidence type="ECO:0000313" key="5">
    <source>
        <dbReference type="Proteomes" id="UP001156856"/>
    </source>
</evidence>
<proteinExistence type="predicted"/>